<evidence type="ECO:0000256" key="4">
    <source>
        <dbReference type="ARBA" id="ARBA00023136"/>
    </source>
</evidence>
<dbReference type="EMBL" id="JAHCDA010000002">
    <property type="protein sequence ID" value="MBS7811457.1"/>
    <property type="molecule type" value="Genomic_DNA"/>
</dbReference>
<proteinExistence type="predicted"/>
<dbReference type="PANTHER" id="PTHR23508">
    <property type="entry name" value="CARBOXYLIC ACID TRANSPORTER PROTEIN HOMOLOG"/>
    <property type="match status" value="1"/>
</dbReference>
<keyword evidence="4 5" id="KW-0472">Membrane</keyword>
<sequence>MAAPFNTLIPHRLDRLPWSRFHWLVVIALGVTWTLDGLEVTLVGALAGAIHNSPSLRLSSTQIGFTASAYLLGAVCGALFFGWLADRLGRKKLFTLTVLLYLSATIATGFSWDFWSFAIFRFLTGAGIGGEYSAVNSAIQELIPARRRGVTDIAINGTFWGGASIGALASVVLLDPAVIDPDLGWRLAFGIGGALSIVVLFLRRWIPESPRWLMTHGRREEAEKVVGEIEAWVEVEAGPLPKVQGKPISINPRRHTGLGEVARTLFRTYPERAILGLVLMSCQAFCYNAVFFTYALILTKFYGIEAQHIGWFMLAFALGNLAGPLTLGHFFDSIGRRIMITATYAIAGLLMAATGLAFAQGWLSAWEQTAAWTVIFFFASAAASAAYLTVGESFPLEMRALGIALFYALGTAVGGVAGPALFGWLIEGGQRQDIMWGYLLGASLMLVAAGTEWKLGFAAEGRSLEDVARPLSQASDPAN</sequence>
<feature type="transmembrane region" description="Helical" evidence="5">
    <location>
        <begin position="273"/>
        <end position="297"/>
    </location>
</feature>
<keyword evidence="3 5" id="KW-1133">Transmembrane helix</keyword>
<feature type="transmembrane region" description="Helical" evidence="5">
    <location>
        <begin position="93"/>
        <end position="112"/>
    </location>
</feature>
<accession>A0ABS5QD64</accession>
<dbReference type="PROSITE" id="PS50850">
    <property type="entry name" value="MFS"/>
    <property type="match status" value="1"/>
</dbReference>
<keyword evidence="2 5" id="KW-0812">Transmembrane</keyword>
<reference evidence="7 8" key="1">
    <citation type="submission" date="2021-05" db="EMBL/GenBank/DDBJ databases">
        <title>Roseococcus sp. XZZS9, whole genome shotgun sequencing project.</title>
        <authorList>
            <person name="Zhao G."/>
            <person name="Shen L."/>
        </authorList>
    </citation>
    <scope>NUCLEOTIDE SEQUENCE [LARGE SCALE GENOMIC DNA]</scope>
    <source>
        <strain evidence="7 8">XZZS9</strain>
    </source>
</reference>
<evidence type="ECO:0000256" key="2">
    <source>
        <dbReference type="ARBA" id="ARBA00022692"/>
    </source>
</evidence>
<feature type="transmembrane region" description="Helical" evidence="5">
    <location>
        <begin position="400"/>
        <end position="422"/>
    </location>
</feature>
<dbReference type="InterPro" id="IPR036259">
    <property type="entry name" value="MFS_trans_sf"/>
</dbReference>
<feature type="transmembrane region" description="Helical" evidence="5">
    <location>
        <begin position="62"/>
        <end position="81"/>
    </location>
</feature>
<feature type="transmembrane region" description="Helical" evidence="5">
    <location>
        <begin position="21"/>
        <end position="50"/>
    </location>
</feature>
<dbReference type="Pfam" id="PF00083">
    <property type="entry name" value="Sugar_tr"/>
    <property type="match status" value="1"/>
</dbReference>
<evidence type="ECO:0000259" key="6">
    <source>
        <dbReference type="PROSITE" id="PS50850"/>
    </source>
</evidence>
<dbReference type="PANTHER" id="PTHR23508:SF10">
    <property type="entry name" value="CARBOXYLIC ACID TRANSPORTER PROTEIN HOMOLOG"/>
    <property type="match status" value="1"/>
</dbReference>
<comment type="subcellular location">
    <subcellularLocation>
        <location evidence="1">Membrane</location>
        <topology evidence="1">Multi-pass membrane protein</topology>
    </subcellularLocation>
</comment>
<dbReference type="SUPFAM" id="SSF103473">
    <property type="entry name" value="MFS general substrate transporter"/>
    <property type="match status" value="1"/>
</dbReference>
<feature type="transmembrane region" description="Helical" evidence="5">
    <location>
        <begin position="343"/>
        <end position="363"/>
    </location>
</feature>
<name>A0ABS5QD64_9PROT</name>
<evidence type="ECO:0000256" key="3">
    <source>
        <dbReference type="ARBA" id="ARBA00022989"/>
    </source>
</evidence>
<comment type="caution">
    <text evidence="7">The sequence shown here is derived from an EMBL/GenBank/DDBJ whole genome shotgun (WGS) entry which is preliminary data.</text>
</comment>
<dbReference type="Gene3D" id="1.20.1250.20">
    <property type="entry name" value="MFS general substrate transporter like domains"/>
    <property type="match status" value="1"/>
</dbReference>
<dbReference type="RefSeq" id="WP_213670135.1">
    <property type="nucleotide sequence ID" value="NZ_JAHCDA010000002.1"/>
</dbReference>
<evidence type="ECO:0000313" key="7">
    <source>
        <dbReference type="EMBL" id="MBS7811457.1"/>
    </source>
</evidence>
<feature type="transmembrane region" description="Helical" evidence="5">
    <location>
        <begin position="309"/>
        <end position="331"/>
    </location>
</feature>
<organism evidence="7 8">
    <name type="scientific">Roseococcus pinisoli</name>
    <dbReference type="NCBI Taxonomy" id="2835040"/>
    <lineage>
        <taxon>Bacteria</taxon>
        <taxon>Pseudomonadati</taxon>
        <taxon>Pseudomonadota</taxon>
        <taxon>Alphaproteobacteria</taxon>
        <taxon>Acetobacterales</taxon>
        <taxon>Roseomonadaceae</taxon>
        <taxon>Roseococcus</taxon>
    </lineage>
</organism>
<dbReference type="InterPro" id="IPR020846">
    <property type="entry name" value="MFS_dom"/>
</dbReference>
<dbReference type="InterPro" id="IPR005828">
    <property type="entry name" value="MFS_sugar_transport-like"/>
</dbReference>
<gene>
    <name evidence="7" type="ORF">KHU32_10945</name>
</gene>
<feature type="transmembrane region" description="Helical" evidence="5">
    <location>
        <begin position="369"/>
        <end position="388"/>
    </location>
</feature>
<feature type="transmembrane region" description="Helical" evidence="5">
    <location>
        <begin position="434"/>
        <end position="453"/>
    </location>
</feature>
<feature type="domain" description="Major facilitator superfamily (MFS) profile" evidence="6">
    <location>
        <begin position="25"/>
        <end position="460"/>
    </location>
</feature>
<evidence type="ECO:0000256" key="1">
    <source>
        <dbReference type="ARBA" id="ARBA00004141"/>
    </source>
</evidence>
<dbReference type="CDD" id="cd17316">
    <property type="entry name" value="MFS_SV2_like"/>
    <property type="match status" value="1"/>
</dbReference>
<keyword evidence="8" id="KW-1185">Reference proteome</keyword>
<feature type="transmembrane region" description="Helical" evidence="5">
    <location>
        <begin position="118"/>
        <end position="139"/>
    </location>
</feature>
<evidence type="ECO:0000256" key="5">
    <source>
        <dbReference type="SAM" id="Phobius"/>
    </source>
</evidence>
<protein>
    <submittedName>
        <fullName evidence="7">MFS transporter</fullName>
    </submittedName>
</protein>
<feature type="transmembrane region" description="Helical" evidence="5">
    <location>
        <begin position="159"/>
        <end position="179"/>
    </location>
</feature>
<feature type="transmembrane region" description="Helical" evidence="5">
    <location>
        <begin position="185"/>
        <end position="206"/>
    </location>
</feature>
<evidence type="ECO:0000313" key="8">
    <source>
        <dbReference type="Proteomes" id="UP000766336"/>
    </source>
</evidence>
<dbReference type="Proteomes" id="UP000766336">
    <property type="component" value="Unassembled WGS sequence"/>
</dbReference>